<evidence type="ECO:0000256" key="4">
    <source>
        <dbReference type="ARBA" id="ARBA00001947"/>
    </source>
</evidence>
<feature type="domain" description="3-dehydroquinate synthase C-terminal" evidence="22">
    <location>
        <begin position="183"/>
        <end position="323"/>
    </location>
</feature>
<evidence type="ECO:0000256" key="14">
    <source>
        <dbReference type="ARBA" id="ARBA00022741"/>
    </source>
</evidence>
<comment type="cofactor">
    <cofactor evidence="3">
        <name>Co(2+)</name>
        <dbReference type="ChEBI" id="CHEBI:48828"/>
    </cofactor>
</comment>
<keyword evidence="14" id="KW-0547">Nucleotide-binding</keyword>
<evidence type="ECO:0000256" key="11">
    <source>
        <dbReference type="ARBA" id="ARBA00022490"/>
    </source>
</evidence>
<evidence type="ECO:0000256" key="19">
    <source>
        <dbReference type="ARBA" id="ARBA00023285"/>
    </source>
</evidence>
<dbReference type="PANTHER" id="PTHR43622:SF7">
    <property type="entry name" value="3-DEHYDROQUINATE SYNTHASE, CHLOROPLASTIC"/>
    <property type="match status" value="1"/>
</dbReference>
<evidence type="ECO:0000256" key="8">
    <source>
        <dbReference type="ARBA" id="ARBA00005412"/>
    </source>
</evidence>
<keyword evidence="24" id="KW-1185">Reference proteome</keyword>
<dbReference type="Gene3D" id="1.20.1090.10">
    <property type="entry name" value="Dehydroquinate synthase-like - alpha domain"/>
    <property type="match status" value="1"/>
</dbReference>
<dbReference type="CDD" id="cd08195">
    <property type="entry name" value="DHQS"/>
    <property type="match status" value="1"/>
</dbReference>
<dbReference type="GO" id="GO:0003856">
    <property type="term" value="F:3-dehydroquinate synthase activity"/>
    <property type="evidence" value="ECO:0007669"/>
    <property type="project" value="UniProtKB-UniRule"/>
</dbReference>
<comment type="cofactor">
    <cofactor evidence="4">
        <name>Zn(2+)</name>
        <dbReference type="ChEBI" id="CHEBI:29105"/>
    </cofactor>
</comment>
<keyword evidence="18" id="KW-0456">Lyase</keyword>
<evidence type="ECO:0000256" key="17">
    <source>
        <dbReference type="ARBA" id="ARBA00023141"/>
    </source>
</evidence>
<proteinExistence type="inferred from homology"/>
<dbReference type="GO" id="GO:0009073">
    <property type="term" value="P:aromatic amino acid family biosynthetic process"/>
    <property type="evidence" value="ECO:0007669"/>
    <property type="project" value="UniProtKB-KW"/>
</dbReference>
<dbReference type="GO" id="GO:0046872">
    <property type="term" value="F:metal ion binding"/>
    <property type="evidence" value="ECO:0007669"/>
    <property type="project" value="UniProtKB-KW"/>
</dbReference>
<evidence type="ECO:0000259" key="21">
    <source>
        <dbReference type="Pfam" id="PF01761"/>
    </source>
</evidence>
<keyword evidence="11" id="KW-0963">Cytoplasm</keyword>
<evidence type="ECO:0000256" key="18">
    <source>
        <dbReference type="ARBA" id="ARBA00023239"/>
    </source>
</evidence>
<dbReference type="PANTHER" id="PTHR43622">
    <property type="entry name" value="3-DEHYDROQUINATE SYNTHASE"/>
    <property type="match status" value="1"/>
</dbReference>
<name>A0A2A2GFQ9_9BACT</name>
<dbReference type="InterPro" id="IPR056179">
    <property type="entry name" value="DHQS_C"/>
</dbReference>
<keyword evidence="12" id="KW-0028">Amino-acid biosynthesis</keyword>
<dbReference type="OrthoDB" id="9806583at2"/>
<evidence type="ECO:0000256" key="12">
    <source>
        <dbReference type="ARBA" id="ARBA00022605"/>
    </source>
</evidence>
<keyword evidence="17" id="KW-0057">Aromatic amino acid biosynthesis</keyword>
<comment type="similarity">
    <text evidence="8">Belongs to the sugar phosphate cyclases superfamily. Dehydroquinate synthase family.</text>
</comment>
<dbReference type="GO" id="GO:0000166">
    <property type="term" value="F:nucleotide binding"/>
    <property type="evidence" value="ECO:0007669"/>
    <property type="project" value="UniProtKB-KW"/>
</dbReference>
<dbReference type="SUPFAM" id="SSF56796">
    <property type="entry name" value="Dehydroquinate synthase-like"/>
    <property type="match status" value="1"/>
</dbReference>
<evidence type="ECO:0000256" key="10">
    <source>
        <dbReference type="ARBA" id="ARBA00017684"/>
    </source>
</evidence>
<comment type="cofactor">
    <cofactor evidence="2">
        <name>NAD(+)</name>
        <dbReference type="ChEBI" id="CHEBI:57540"/>
    </cofactor>
</comment>
<evidence type="ECO:0000256" key="13">
    <source>
        <dbReference type="ARBA" id="ARBA00022723"/>
    </source>
</evidence>
<evidence type="ECO:0000256" key="9">
    <source>
        <dbReference type="ARBA" id="ARBA00013031"/>
    </source>
</evidence>
<evidence type="ECO:0000256" key="7">
    <source>
        <dbReference type="ARBA" id="ARBA00004661"/>
    </source>
</evidence>
<dbReference type="InterPro" id="IPR050071">
    <property type="entry name" value="Dehydroquinate_synthase"/>
</dbReference>
<dbReference type="Pfam" id="PF01761">
    <property type="entry name" value="DHQ_synthase"/>
    <property type="match status" value="1"/>
</dbReference>
<keyword evidence="19" id="KW-0170">Cobalt</keyword>
<evidence type="ECO:0000256" key="15">
    <source>
        <dbReference type="ARBA" id="ARBA00022833"/>
    </source>
</evidence>
<evidence type="ECO:0000259" key="22">
    <source>
        <dbReference type="Pfam" id="PF24621"/>
    </source>
</evidence>
<dbReference type="AlphaFoldDB" id="A0A2A2GFQ9"/>
<dbReference type="Pfam" id="PF24621">
    <property type="entry name" value="DHQS_C"/>
    <property type="match status" value="1"/>
</dbReference>
<evidence type="ECO:0000256" key="5">
    <source>
        <dbReference type="ARBA" id="ARBA00003485"/>
    </source>
</evidence>
<evidence type="ECO:0000256" key="6">
    <source>
        <dbReference type="ARBA" id="ARBA00004496"/>
    </source>
</evidence>
<evidence type="ECO:0000256" key="1">
    <source>
        <dbReference type="ARBA" id="ARBA00001393"/>
    </source>
</evidence>
<comment type="subcellular location">
    <subcellularLocation>
        <location evidence="6">Cytoplasm</location>
    </subcellularLocation>
</comment>
<accession>A0A2A2GFQ9</accession>
<dbReference type="Gene3D" id="3.40.50.1970">
    <property type="match status" value="1"/>
</dbReference>
<dbReference type="PIRSF" id="PIRSF001455">
    <property type="entry name" value="DHQ_synth"/>
    <property type="match status" value="1"/>
</dbReference>
<protein>
    <recommendedName>
        <fullName evidence="10 20">3-dehydroquinate synthase</fullName>
        <ecNumber evidence="9 20">4.2.3.4</ecNumber>
    </recommendedName>
</protein>
<dbReference type="EC" id="4.2.3.4" evidence="9 20"/>
<dbReference type="RefSeq" id="WP_095605012.1">
    <property type="nucleotide sequence ID" value="NZ_NSKE01000001.1"/>
</dbReference>
<evidence type="ECO:0000256" key="20">
    <source>
        <dbReference type="NCBIfam" id="TIGR01357"/>
    </source>
</evidence>
<evidence type="ECO:0000256" key="16">
    <source>
        <dbReference type="ARBA" id="ARBA00023027"/>
    </source>
</evidence>
<dbReference type="GO" id="GO:0008652">
    <property type="term" value="P:amino acid biosynthetic process"/>
    <property type="evidence" value="ECO:0007669"/>
    <property type="project" value="UniProtKB-KW"/>
</dbReference>
<comment type="function">
    <text evidence="5">Catalyzes the conversion of 3-deoxy-D-arabino-heptulosonate 7-phosphate (DAHP) to dehydroquinate (DHQ).</text>
</comment>
<gene>
    <name evidence="23" type="primary">aroB</name>
    <name evidence="23" type="ORF">CK503_01525</name>
</gene>
<reference evidence="23 24" key="1">
    <citation type="submission" date="2017-08" db="EMBL/GenBank/DDBJ databases">
        <title>Aliifodinibius alkalisoli sp. nov., isolated from saline alkaline soil.</title>
        <authorList>
            <person name="Liu D."/>
            <person name="Zhang G."/>
        </authorList>
    </citation>
    <scope>NUCLEOTIDE SEQUENCE [LARGE SCALE GENOMIC DNA]</scope>
    <source>
        <strain evidence="23 24">WN023</strain>
    </source>
</reference>
<feature type="domain" description="3-dehydroquinate synthase N-terminal" evidence="21">
    <location>
        <begin position="69"/>
        <end position="180"/>
    </location>
</feature>
<keyword evidence="16" id="KW-0520">NAD</keyword>
<dbReference type="InterPro" id="IPR030963">
    <property type="entry name" value="DHQ_synth_fam"/>
</dbReference>
<keyword evidence="15" id="KW-0862">Zinc</keyword>
<dbReference type="InterPro" id="IPR016037">
    <property type="entry name" value="DHQ_synth_AroB"/>
</dbReference>
<dbReference type="InterPro" id="IPR030960">
    <property type="entry name" value="DHQS/DOIS_N"/>
</dbReference>
<evidence type="ECO:0000256" key="2">
    <source>
        <dbReference type="ARBA" id="ARBA00001911"/>
    </source>
</evidence>
<dbReference type="FunFam" id="3.40.50.1970:FF:000007">
    <property type="entry name" value="Pentafunctional AROM polypeptide"/>
    <property type="match status" value="1"/>
</dbReference>
<evidence type="ECO:0000313" key="23">
    <source>
        <dbReference type="EMBL" id="PAU95767.1"/>
    </source>
</evidence>
<evidence type="ECO:0000256" key="3">
    <source>
        <dbReference type="ARBA" id="ARBA00001941"/>
    </source>
</evidence>
<sequence length="363" mass="40463">MSKIIDVGISLDQKYQITVGQQLPQSFKAYCQAHYNRNKIFVLIDENVNRLHGEKVATMVSGFENTHVIEIPEGESSKSVKQWNNITNKILETGIERSTPILAIGGGVTGDLAGFVAATVLRGVPLIHVPTTLLAMVDSSIGGKTGVNHTTGKNLIGSFYQPDAVFSDIAFLETLEQKEWVTGMAEILKYAAIRNPDLFEVMEELIHQPLTPKKRWSEVVEESARIKIDIVQKDTLEAGTRAYLNFGHTFGHALEKVSGYGEITHGEAVFVGMIAACHFSQELGHPVSDVRFSPFLSLYKKQMAPLTVDTEELLDAMKSDKKVKDNTIRLVLLNDWGSPYLYSCEDHSLLHKSWRYTLDKLNK</sequence>
<comment type="caution">
    <text evidence="23">The sequence shown here is derived from an EMBL/GenBank/DDBJ whole genome shotgun (WGS) entry which is preliminary data.</text>
</comment>
<keyword evidence="13" id="KW-0479">Metal-binding</keyword>
<dbReference type="GO" id="GO:0009423">
    <property type="term" value="P:chorismate biosynthetic process"/>
    <property type="evidence" value="ECO:0007669"/>
    <property type="project" value="UniProtKB-UniRule"/>
</dbReference>
<dbReference type="GO" id="GO:0005737">
    <property type="term" value="C:cytoplasm"/>
    <property type="evidence" value="ECO:0007669"/>
    <property type="project" value="UniProtKB-SubCell"/>
</dbReference>
<organism evidence="23 24">
    <name type="scientific">Fodinibius salipaludis</name>
    <dbReference type="NCBI Taxonomy" id="2032627"/>
    <lineage>
        <taxon>Bacteria</taxon>
        <taxon>Pseudomonadati</taxon>
        <taxon>Balneolota</taxon>
        <taxon>Balneolia</taxon>
        <taxon>Balneolales</taxon>
        <taxon>Balneolaceae</taxon>
        <taxon>Fodinibius</taxon>
    </lineage>
</organism>
<comment type="catalytic activity">
    <reaction evidence="1">
        <text>7-phospho-2-dehydro-3-deoxy-D-arabino-heptonate = 3-dehydroquinate + phosphate</text>
        <dbReference type="Rhea" id="RHEA:21968"/>
        <dbReference type="ChEBI" id="CHEBI:32364"/>
        <dbReference type="ChEBI" id="CHEBI:43474"/>
        <dbReference type="ChEBI" id="CHEBI:58394"/>
        <dbReference type="EC" id="4.2.3.4"/>
    </reaction>
</comment>
<dbReference type="NCBIfam" id="TIGR01357">
    <property type="entry name" value="aroB"/>
    <property type="match status" value="1"/>
</dbReference>
<comment type="pathway">
    <text evidence="7">Metabolic intermediate biosynthesis; chorismate biosynthesis; chorismate from D-erythrose 4-phosphate and phosphoenolpyruvate: step 2/7.</text>
</comment>
<dbReference type="EMBL" id="NSKE01000001">
    <property type="protein sequence ID" value="PAU95767.1"/>
    <property type="molecule type" value="Genomic_DNA"/>
</dbReference>
<evidence type="ECO:0000313" key="24">
    <source>
        <dbReference type="Proteomes" id="UP000218831"/>
    </source>
</evidence>
<dbReference type="Proteomes" id="UP000218831">
    <property type="component" value="Unassembled WGS sequence"/>
</dbReference>